<sequence>MKDNNSCNNFGNSNLDINFNSDSYTNIRLKYSIDNLGNSLEVQDRINRHVNCINLDNYNVQFLNIVEERTLRLSFWRNELFGSASGGMNSSAQLLEERTLWLSSWRDELFSLASEGNWGFIKI</sequence>
<keyword evidence="2" id="KW-1185">Reference proteome</keyword>
<comment type="caution">
    <text evidence="1">The sequence shown here is derived from an EMBL/GenBank/DDBJ whole genome shotgun (WGS) entry which is preliminary data.</text>
</comment>
<gene>
    <name evidence="1" type="ORF">C1645_812393</name>
</gene>
<protein>
    <submittedName>
        <fullName evidence="1">Uncharacterized protein</fullName>
    </submittedName>
</protein>
<evidence type="ECO:0000313" key="2">
    <source>
        <dbReference type="Proteomes" id="UP000265703"/>
    </source>
</evidence>
<proteinExistence type="predicted"/>
<dbReference type="Proteomes" id="UP000265703">
    <property type="component" value="Unassembled WGS sequence"/>
</dbReference>
<reference evidence="1 2" key="1">
    <citation type="submission" date="2018-06" db="EMBL/GenBank/DDBJ databases">
        <title>Comparative genomics reveals the genomic features of Rhizophagus irregularis, R. cerebriforme, R. diaphanum and Gigaspora rosea, and their symbiotic lifestyle signature.</title>
        <authorList>
            <person name="Morin E."/>
            <person name="San Clemente H."/>
            <person name="Chen E.C.H."/>
            <person name="De La Providencia I."/>
            <person name="Hainaut M."/>
            <person name="Kuo A."/>
            <person name="Kohler A."/>
            <person name="Murat C."/>
            <person name="Tang N."/>
            <person name="Roy S."/>
            <person name="Loubradou J."/>
            <person name="Henrissat B."/>
            <person name="Grigoriev I.V."/>
            <person name="Corradi N."/>
            <person name="Roux C."/>
            <person name="Martin F.M."/>
        </authorList>
    </citation>
    <scope>NUCLEOTIDE SEQUENCE [LARGE SCALE GENOMIC DNA]</scope>
    <source>
        <strain evidence="1 2">DAOM 227022</strain>
    </source>
</reference>
<name>A0A397TMR6_9GLOM</name>
<dbReference type="AlphaFoldDB" id="A0A397TMR6"/>
<dbReference type="EMBL" id="QKYT01000012">
    <property type="protein sequence ID" value="RIA98709.1"/>
    <property type="molecule type" value="Genomic_DNA"/>
</dbReference>
<organism evidence="1 2">
    <name type="scientific">Glomus cerebriforme</name>
    <dbReference type="NCBI Taxonomy" id="658196"/>
    <lineage>
        <taxon>Eukaryota</taxon>
        <taxon>Fungi</taxon>
        <taxon>Fungi incertae sedis</taxon>
        <taxon>Mucoromycota</taxon>
        <taxon>Glomeromycotina</taxon>
        <taxon>Glomeromycetes</taxon>
        <taxon>Glomerales</taxon>
        <taxon>Glomeraceae</taxon>
        <taxon>Glomus</taxon>
    </lineage>
</organism>
<accession>A0A397TMR6</accession>
<evidence type="ECO:0000313" key="1">
    <source>
        <dbReference type="EMBL" id="RIA98709.1"/>
    </source>
</evidence>